<dbReference type="EMBL" id="BAAAPE010000007">
    <property type="protein sequence ID" value="GAA2076820.1"/>
    <property type="molecule type" value="Genomic_DNA"/>
</dbReference>
<dbReference type="InterPro" id="IPR052565">
    <property type="entry name" value="Glutaredoxin-like_YDR286C"/>
</dbReference>
<keyword evidence="2" id="KW-1185">Reference proteome</keyword>
<name>A0ABN2VXT1_9ACTN</name>
<protein>
    <recommendedName>
        <fullName evidence="3">Glutaredoxin</fullName>
    </recommendedName>
</protein>
<sequence>MREGPYREHSQPVRRARYGRVSERVHGVNARDRAWFGRAREGAQNGRMKTVTLIGKPGCHLCDVARDVVVRVCGETGAQWEEKDINQDQELYRKYWEQIPVVLVDGAQHDFWRVDPQRLRAALEA</sequence>
<dbReference type="SUPFAM" id="SSF52833">
    <property type="entry name" value="Thioredoxin-like"/>
    <property type="match status" value="1"/>
</dbReference>
<reference evidence="1 2" key="1">
    <citation type="journal article" date="2019" name="Int. J. Syst. Evol. Microbiol.">
        <title>The Global Catalogue of Microorganisms (GCM) 10K type strain sequencing project: providing services to taxonomists for standard genome sequencing and annotation.</title>
        <authorList>
            <consortium name="The Broad Institute Genomics Platform"/>
            <consortium name="The Broad Institute Genome Sequencing Center for Infectious Disease"/>
            <person name="Wu L."/>
            <person name="Ma J."/>
        </authorList>
    </citation>
    <scope>NUCLEOTIDE SEQUENCE [LARGE SCALE GENOMIC DNA]</scope>
    <source>
        <strain evidence="1 2">JCM 15478</strain>
    </source>
</reference>
<organism evidence="1 2">
    <name type="scientific">Streptomyces albiaxialis</name>
    <dbReference type="NCBI Taxonomy" id="329523"/>
    <lineage>
        <taxon>Bacteria</taxon>
        <taxon>Bacillati</taxon>
        <taxon>Actinomycetota</taxon>
        <taxon>Actinomycetes</taxon>
        <taxon>Kitasatosporales</taxon>
        <taxon>Streptomycetaceae</taxon>
        <taxon>Streptomyces</taxon>
    </lineage>
</organism>
<comment type="caution">
    <text evidence="1">The sequence shown here is derived from an EMBL/GenBank/DDBJ whole genome shotgun (WGS) entry which is preliminary data.</text>
</comment>
<evidence type="ECO:0008006" key="3">
    <source>
        <dbReference type="Google" id="ProtNLM"/>
    </source>
</evidence>
<evidence type="ECO:0000313" key="1">
    <source>
        <dbReference type="EMBL" id="GAA2076820.1"/>
    </source>
</evidence>
<dbReference type="Pfam" id="PF05768">
    <property type="entry name" value="Glrx-like"/>
    <property type="match status" value="1"/>
</dbReference>
<dbReference type="PANTHER" id="PTHR33558">
    <property type="entry name" value="GLUTAREDOXIN-LIKE PROTEIN C5ORF63 HOMOLOG"/>
    <property type="match status" value="1"/>
</dbReference>
<dbReference type="Gene3D" id="3.40.30.10">
    <property type="entry name" value="Glutaredoxin"/>
    <property type="match status" value="1"/>
</dbReference>
<dbReference type="InterPro" id="IPR036249">
    <property type="entry name" value="Thioredoxin-like_sf"/>
</dbReference>
<gene>
    <name evidence="1" type="ORF">GCM10009801_32600</name>
</gene>
<evidence type="ECO:0000313" key="2">
    <source>
        <dbReference type="Proteomes" id="UP001500016"/>
    </source>
</evidence>
<dbReference type="PANTHER" id="PTHR33558:SF1">
    <property type="entry name" value="GLUTAREDOXIN-LIKE PROTEIN C5ORF63 HOMOLOG"/>
    <property type="match status" value="1"/>
</dbReference>
<dbReference type="InterPro" id="IPR008554">
    <property type="entry name" value="Glutaredoxin-like"/>
</dbReference>
<proteinExistence type="predicted"/>
<dbReference type="Proteomes" id="UP001500016">
    <property type="component" value="Unassembled WGS sequence"/>
</dbReference>
<accession>A0ABN2VXT1</accession>